<keyword evidence="2" id="KW-1185">Reference proteome</keyword>
<reference evidence="2" key="1">
    <citation type="submission" date="2017-03" db="EMBL/GenBank/DDBJ databases">
        <authorList>
            <person name="Herbold C."/>
        </authorList>
    </citation>
    <scope>NUCLEOTIDE SEQUENCE [LARGE SCALE GENOMIC DNA]</scope>
</reference>
<dbReference type="AlphaFoldDB" id="A0A2H1FDF1"/>
<dbReference type="EMBL" id="LT841358">
    <property type="protein sequence ID" value="SMH70802.1"/>
    <property type="molecule type" value="Genomic_DNA"/>
</dbReference>
<gene>
    <name evidence="1" type="ORF">NCS_10609</name>
</gene>
<dbReference type="Proteomes" id="UP000230607">
    <property type="component" value="Chromosome 1"/>
</dbReference>
<evidence type="ECO:0000313" key="2">
    <source>
        <dbReference type="Proteomes" id="UP000230607"/>
    </source>
</evidence>
<protein>
    <submittedName>
        <fullName evidence="1">Uncharacterized protein</fullName>
    </submittedName>
</protein>
<proteinExistence type="predicted"/>
<evidence type="ECO:0000313" key="1">
    <source>
        <dbReference type="EMBL" id="SMH70802.1"/>
    </source>
</evidence>
<sequence>MVKCNKSSEEICKHIVNVVSADMYLKKNALQKSVSVASTFTCVQAQKNS</sequence>
<organism evidence="1 2">
    <name type="scientific">Candidatus Nitrosotalea okcheonensis</name>
    <dbReference type="NCBI Taxonomy" id="1903276"/>
    <lineage>
        <taxon>Archaea</taxon>
        <taxon>Nitrososphaerota</taxon>
        <taxon>Nitrososphaeria</taxon>
        <taxon>Nitrosotaleales</taxon>
        <taxon>Nitrosotaleaceae</taxon>
        <taxon>Nitrosotalea</taxon>
    </lineage>
</organism>
<accession>A0A2H1FDF1</accession>
<name>A0A2H1FDF1_9ARCH</name>